<dbReference type="InterPro" id="IPR006181">
    <property type="entry name" value="D-amino_acid_oxidase_CS"/>
</dbReference>
<dbReference type="AlphaFoldDB" id="A0A941EN00"/>
<dbReference type="SUPFAM" id="SSF54373">
    <property type="entry name" value="FAD-linked reductases, C-terminal domain"/>
    <property type="match status" value="1"/>
</dbReference>
<evidence type="ECO:0000256" key="8">
    <source>
        <dbReference type="ARBA" id="ARBA00049547"/>
    </source>
</evidence>
<dbReference type="Gene3D" id="3.30.9.10">
    <property type="entry name" value="D-Amino Acid Oxidase, subunit A, domain 2"/>
    <property type="match status" value="1"/>
</dbReference>
<sequence length="347" mass="37091">MTSDIPDVLVLGAGVIGLTTAVRSAEAGYHTRVLSRDPITQTASAAAGAFWGPFLSRHRRTAQWSLETLAVLRTEAGRLGSGVTLVRGLEAARVPMPIPYWTATIEDCRLSPPESLPPGFATGWRYTVPVIDMPRYLQRLADRLDELGVRIERGAVASLADPALRAGVIVNCTGSGARELVPDPDVQPVRGQLVIVQNPGIVDFFADYDEHTAEPTYILPQGDRAILGGSVEPDNSDPRVDPHIARGILERCSEVQPALEGVRVLGHRVGFRPGRTQIRLEAAKAGAHRVIHNYGHGGSGVSVCWGCASYVRTLLDELLGGGADAPPPQAAHDDAHTQQPTAKRSGQ</sequence>
<dbReference type="GO" id="GO:0003884">
    <property type="term" value="F:D-amino-acid oxidase activity"/>
    <property type="evidence" value="ECO:0007669"/>
    <property type="project" value="UniProtKB-EC"/>
</dbReference>
<feature type="domain" description="FAD dependent oxidoreductase" evidence="11">
    <location>
        <begin position="7"/>
        <end position="311"/>
    </location>
</feature>
<evidence type="ECO:0000256" key="7">
    <source>
        <dbReference type="ARBA" id="ARBA00039751"/>
    </source>
</evidence>
<evidence type="ECO:0000256" key="2">
    <source>
        <dbReference type="ARBA" id="ARBA00006730"/>
    </source>
</evidence>
<feature type="binding site" evidence="9">
    <location>
        <position position="217"/>
    </location>
    <ligand>
        <name>D-dopa</name>
        <dbReference type="ChEBI" id="CHEBI:149689"/>
    </ligand>
</feature>
<evidence type="ECO:0000256" key="3">
    <source>
        <dbReference type="ARBA" id="ARBA00022630"/>
    </source>
</evidence>
<feature type="compositionally biased region" description="Polar residues" evidence="10">
    <location>
        <begin position="337"/>
        <end position="347"/>
    </location>
</feature>
<evidence type="ECO:0000256" key="9">
    <source>
        <dbReference type="PIRSR" id="PIRSR000189-1"/>
    </source>
</evidence>
<protein>
    <recommendedName>
        <fullName evidence="7">D-amino-acid oxidase</fullName>
        <ecNumber evidence="6">1.4.3.3</ecNumber>
    </recommendedName>
</protein>
<dbReference type="EMBL" id="JAGSOG010000031">
    <property type="protein sequence ID" value="MBR7833467.1"/>
    <property type="molecule type" value="Genomic_DNA"/>
</dbReference>
<dbReference type="RefSeq" id="WP_212527989.1">
    <property type="nucleotide sequence ID" value="NZ_JAGSOG010000031.1"/>
</dbReference>
<keyword evidence="4 9" id="KW-0274">FAD</keyword>
<dbReference type="SUPFAM" id="SSF51971">
    <property type="entry name" value="Nucleotide-binding domain"/>
    <property type="match status" value="1"/>
</dbReference>
<dbReference type="InterPro" id="IPR006076">
    <property type="entry name" value="FAD-dep_OxRdtase"/>
</dbReference>
<proteinExistence type="inferred from homology"/>
<keyword evidence="13" id="KW-1185">Reference proteome</keyword>
<dbReference type="EC" id="1.4.3.3" evidence="6"/>
<evidence type="ECO:0000313" key="13">
    <source>
        <dbReference type="Proteomes" id="UP000675781"/>
    </source>
</evidence>
<organism evidence="12 13">
    <name type="scientific">Actinospica durhamensis</name>
    <dbReference type="NCBI Taxonomy" id="1508375"/>
    <lineage>
        <taxon>Bacteria</taxon>
        <taxon>Bacillati</taxon>
        <taxon>Actinomycetota</taxon>
        <taxon>Actinomycetes</taxon>
        <taxon>Catenulisporales</taxon>
        <taxon>Actinospicaceae</taxon>
        <taxon>Actinospica</taxon>
    </lineage>
</organism>
<evidence type="ECO:0000256" key="10">
    <source>
        <dbReference type="SAM" id="MobiDB-lite"/>
    </source>
</evidence>
<feature type="binding site" evidence="9">
    <location>
        <position position="272"/>
    </location>
    <ligand>
        <name>D-dopa</name>
        <dbReference type="ChEBI" id="CHEBI:149689"/>
    </ligand>
</feature>
<evidence type="ECO:0000259" key="11">
    <source>
        <dbReference type="Pfam" id="PF01266"/>
    </source>
</evidence>
<keyword evidence="3" id="KW-0285">Flavoprotein</keyword>
<dbReference type="PANTHER" id="PTHR11530">
    <property type="entry name" value="D-AMINO ACID OXIDASE"/>
    <property type="match status" value="1"/>
</dbReference>
<feature type="binding site" evidence="9">
    <location>
        <position position="156"/>
    </location>
    <ligand>
        <name>FAD</name>
        <dbReference type="ChEBI" id="CHEBI:57692"/>
    </ligand>
</feature>
<dbReference type="Gene3D" id="3.40.50.720">
    <property type="entry name" value="NAD(P)-binding Rossmann-like Domain"/>
    <property type="match status" value="1"/>
</dbReference>
<feature type="region of interest" description="Disordered" evidence="10">
    <location>
        <begin position="321"/>
        <end position="347"/>
    </location>
</feature>
<comment type="similarity">
    <text evidence="2">Belongs to the DAMOX/DASOX family.</text>
</comment>
<accession>A0A941EN00</accession>
<name>A0A941EN00_9ACTN</name>
<dbReference type="GO" id="GO:0019478">
    <property type="term" value="P:D-amino acid catabolic process"/>
    <property type="evidence" value="ECO:0007669"/>
    <property type="project" value="TreeGrafter"/>
</dbReference>
<keyword evidence="5" id="KW-0560">Oxidoreductase</keyword>
<dbReference type="PANTHER" id="PTHR11530:SF11">
    <property type="entry name" value="D-ASPARTATE OXIDASE"/>
    <property type="match status" value="1"/>
</dbReference>
<dbReference type="PROSITE" id="PS00677">
    <property type="entry name" value="DAO"/>
    <property type="match status" value="1"/>
</dbReference>
<dbReference type="InterPro" id="IPR023209">
    <property type="entry name" value="DAO"/>
</dbReference>
<evidence type="ECO:0000256" key="6">
    <source>
        <dbReference type="ARBA" id="ARBA00039101"/>
    </source>
</evidence>
<comment type="caution">
    <text evidence="12">The sequence shown here is derived from an EMBL/GenBank/DDBJ whole genome shotgun (WGS) entry which is preliminary data.</text>
</comment>
<evidence type="ECO:0000313" key="12">
    <source>
        <dbReference type="EMBL" id="MBR7833467.1"/>
    </source>
</evidence>
<evidence type="ECO:0000256" key="1">
    <source>
        <dbReference type="ARBA" id="ARBA00001974"/>
    </source>
</evidence>
<feature type="binding site" evidence="9">
    <location>
        <position position="173"/>
    </location>
    <ligand>
        <name>FAD</name>
        <dbReference type="ChEBI" id="CHEBI:57692"/>
    </ligand>
</feature>
<dbReference type="Proteomes" id="UP000675781">
    <property type="component" value="Unassembled WGS sequence"/>
</dbReference>
<comment type="catalytic activity">
    <reaction evidence="8">
        <text>a D-alpha-amino acid + O2 + H2O = a 2-oxocarboxylate + H2O2 + NH4(+)</text>
        <dbReference type="Rhea" id="RHEA:21816"/>
        <dbReference type="ChEBI" id="CHEBI:15377"/>
        <dbReference type="ChEBI" id="CHEBI:15379"/>
        <dbReference type="ChEBI" id="CHEBI:16240"/>
        <dbReference type="ChEBI" id="CHEBI:28938"/>
        <dbReference type="ChEBI" id="CHEBI:35179"/>
        <dbReference type="ChEBI" id="CHEBI:59871"/>
        <dbReference type="EC" id="1.4.3.3"/>
    </reaction>
    <physiologicalReaction direction="left-to-right" evidence="8">
        <dbReference type="Rhea" id="RHEA:21817"/>
    </physiologicalReaction>
</comment>
<evidence type="ECO:0000256" key="4">
    <source>
        <dbReference type="ARBA" id="ARBA00022827"/>
    </source>
</evidence>
<evidence type="ECO:0000256" key="5">
    <source>
        <dbReference type="ARBA" id="ARBA00023002"/>
    </source>
</evidence>
<feature type="binding site" evidence="9">
    <location>
        <position position="298"/>
    </location>
    <ligand>
        <name>D-dopa</name>
        <dbReference type="ChEBI" id="CHEBI:149689"/>
    </ligand>
</feature>
<reference evidence="12" key="1">
    <citation type="submission" date="2021-04" db="EMBL/GenBank/DDBJ databases">
        <title>Genome based classification of Actinospica acidithermotolerans sp. nov., an actinobacterium isolated from an Indonesian hot spring.</title>
        <authorList>
            <person name="Kusuma A.B."/>
            <person name="Putra K.E."/>
            <person name="Nafisah S."/>
            <person name="Loh J."/>
            <person name="Nouioui I."/>
            <person name="Goodfellow M."/>
        </authorList>
    </citation>
    <scope>NUCLEOTIDE SEQUENCE</scope>
    <source>
        <strain evidence="12">CSCA 57</strain>
    </source>
</reference>
<dbReference type="PIRSF" id="PIRSF000189">
    <property type="entry name" value="D-aa_oxidase"/>
    <property type="match status" value="1"/>
</dbReference>
<dbReference type="Pfam" id="PF01266">
    <property type="entry name" value="DAO"/>
    <property type="match status" value="1"/>
</dbReference>
<gene>
    <name evidence="12" type="ORF">KDL01_09335</name>
</gene>
<comment type="cofactor">
    <cofactor evidence="1 9">
        <name>FAD</name>
        <dbReference type="ChEBI" id="CHEBI:57692"/>
    </cofactor>
</comment>
<dbReference type="GO" id="GO:0005737">
    <property type="term" value="C:cytoplasm"/>
    <property type="evidence" value="ECO:0007669"/>
    <property type="project" value="TreeGrafter"/>
</dbReference>
<dbReference type="GO" id="GO:0071949">
    <property type="term" value="F:FAD binding"/>
    <property type="evidence" value="ECO:0007669"/>
    <property type="project" value="InterPro"/>
</dbReference>